<dbReference type="PANTHER" id="PTHR11076">
    <property type="entry name" value="DNA REPAIR POLYMERASE UMUC / TRANSFERASE FAMILY MEMBER"/>
    <property type="match status" value="1"/>
</dbReference>
<dbReference type="InterPro" id="IPR043128">
    <property type="entry name" value="Rev_trsase/Diguanyl_cyclase"/>
</dbReference>
<dbReference type="RefSeq" id="WP_194105836.1">
    <property type="nucleotide sequence ID" value="NZ_JADFFM010000001.1"/>
</dbReference>
<dbReference type="Gene3D" id="3.30.70.270">
    <property type="match status" value="1"/>
</dbReference>
<dbReference type="InterPro" id="IPR017961">
    <property type="entry name" value="DNA_pol_Y-fam_little_finger"/>
</dbReference>
<feature type="domain" description="UmuC" evidence="2">
    <location>
        <begin position="14"/>
        <end position="197"/>
    </location>
</feature>
<evidence type="ECO:0000313" key="3">
    <source>
        <dbReference type="EMBL" id="MBE9666481.1"/>
    </source>
</evidence>
<dbReference type="PROSITE" id="PS50173">
    <property type="entry name" value="UMUC"/>
    <property type="match status" value="1"/>
</dbReference>
<dbReference type="EMBL" id="JADFFM010000001">
    <property type="protein sequence ID" value="MBE9666481.1"/>
    <property type="molecule type" value="Genomic_DNA"/>
</dbReference>
<dbReference type="InterPro" id="IPR043502">
    <property type="entry name" value="DNA/RNA_pol_sf"/>
</dbReference>
<dbReference type="InterPro" id="IPR050116">
    <property type="entry name" value="DNA_polymerase-Y"/>
</dbReference>
<dbReference type="Gene3D" id="3.40.1170.60">
    <property type="match status" value="1"/>
</dbReference>
<dbReference type="PANTHER" id="PTHR11076:SF34">
    <property type="entry name" value="PROTEIN UMUC"/>
    <property type="match status" value="1"/>
</dbReference>
<name>A0ABR9XGT4_9SPHI</name>
<dbReference type="Pfam" id="PF11799">
    <property type="entry name" value="IMS_C"/>
    <property type="match status" value="1"/>
</dbReference>
<dbReference type="InterPro" id="IPR001126">
    <property type="entry name" value="UmuC"/>
</dbReference>
<comment type="similarity">
    <text evidence="1">Belongs to the DNA polymerase type-Y family.</text>
</comment>
<dbReference type="Gene3D" id="1.10.150.20">
    <property type="entry name" value="5' to 3' exonuclease, C-terminal subdomain"/>
    <property type="match status" value="1"/>
</dbReference>
<evidence type="ECO:0000313" key="4">
    <source>
        <dbReference type="Proteomes" id="UP000632774"/>
    </source>
</evidence>
<reference evidence="3 4" key="1">
    <citation type="submission" date="2020-10" db="EMBL/GenBank/DDBJ databases">
        <title>Mucilaginibacter mali sp. nov., isolated from rhizosphere soil of apple orchard.</title>
        <authorList>
            <person name="Lee J.-S."/>
            <person name="Kim H.S."/>
            <person name="Kim J.-S."/>
        </authorList>
    </citation>
    <scope>NUCLEOTIDE SEQUENCE [LARGE SCALE GENOMIC DNA]</scope>
    <source>
        <strain evidence="3 4">KCTC 23157</strain>
    </source>
</reference>
<proteinExistence type="inferred from homology"/>
<dbReference type="SUPFAM" id="SSF56672">
    <property type="entry name" value="DNA/RNA polymerases"/>
    <property type="match status" value="1"/>
</dbReference>
<sequence length="426" mass="48627">MNQNSVVIKKDSRVLFVDMDSFFARCEQQVNYWLRNRPVGVCVYTGKYGCVISLSKEAKALGIRAGTRLNDVMAICPEFIPVESNPARYRAYHTKIINILQEYALDVVPKSIDEAIINLSNQKDTDPLTIAKQIKKDILERVGDWLTCSIGIAPNAFLAKLASVRGKKLPEGLLMITHENIDEVLRPLKLGDLPGIGGNMSYRLERAGIMTPLDMRHAGPHKLKAIFKGIEGIFWHYRLNFIETNIVSHEYRGMQAMRQISAEKRQNIAYIDQLFMTLCLTLEKRMVKHKFRCKAIGFTARYADDTRWDDAFTTTTPVQDAISMMNMIKLRIEKFQQMMNCSPIFNNEITQMRVSVTNFVDSGSMIYSLFEDIDKKETVFKTMHDIKSRFGSDKLIRAVEMTDGQVIKDVIGFGSVKDLSELDYKT</sequence>
<evidence type="ECO:0000256" key="1">
    <source>
        <dbReference type="ARBA" id="ARBA00010945"/>
    </source>
</evidence>
<dbReference type="Proteomes" id="UP000632774">
    <property type="component" value="Unassembled WGS sequence"/>
</dbReference>
<keyword evidence="4" id="KW-1185">Reference proteome</keyword>
<comment type="caution">
    <text evidence="3">The sequence shown here is derived from an EMBL/GenBank/DDBJ whole genome shotgun (WGS) entry which is preliminary data.</text>
</comment>
<dbReference type="Pfam" id="PF00817">
    <property type="entry name" value="IMS"/>
    <property type="match status" value="1"/>
</dbReference>
<gene>
    <name evidence="3" type="ORF">IRJ18_08930</name>
</gene>
<protein>
    <submittedName>
        <fullName evidence="3">DNA polymerase IV</fullName>
    </submittedName>
</protein>
<evidence type="ECO:0000259" key="2">
    <source>
        <dbReference type="PROSITE" id="PS50173"/>
    </source>
</evidence>
<accession>A0ABR9XGT4</accession>
<organism evidence="3 4">
    <name type="scientific">Mucilaginibacter boryungensis</name>
    <dbReference type="NCBI Taxonomy" id="768480"/>
    <lineage>
        <taxon>Bacteria</taxon>
        <taxon>Pseudomonadati</taxon>
        <taxon>Bacteroidota</taxon>
        <taxon>Sphingobacteriia</taxon>
        <taxon>Sphingobacteriales</taxon>
        <taxon>Sphingobacteriaceae</taxon>
        <taxon>Mucilaginibacter</taxon>
    </lineage>
</organism>